<dbReference type="Proteomes" id="UP000178820">
    <property type="component" value="Unassembled WGS sequence"/>
</dbReference>
<evidence type="ECO:0000259" key="1">
    <source>
        <dbReference type="Pfam" id="PF20803"/>
    </source>
</evidence>
<dbReference type="PANTHER" id="PTHR30319:SF1">
    <property type="entry name" value="TRANSCRIPTIONAL REPRESSOR PAAX"/>
    <property type="match status" value="1"/>
</dbReference>
<organism evidence="2 3">
    <name type="scientific">Candidatus Staskawiczbacteria bacterium RIFCSPHIGHO2_02_FULL_42_22</name>
    <dbReference type="NCBI Taxonomy" id="1802207"/>
    <lineage>
        <taxon>Bacteria</taxon>
        <taxon>Candidatus Staskawicziibacteriota</taxon>
    </lineage>
</organism>
<dbReference type="PANTHER" id="PTHR30319">
    <property type="entry name" value="PHENYLACETIC ACID REGULATOR-RELATED TRANSCRIPTIONAL REPRESSOR"/>
    <property type="match status" value="1"/>
</dbReference>
<dbReference type="EMBL" id="MHOT01000016">
    <property type="protein sequence ID" value="OGZ68993.1"/>
    <property type="molecule type" value="Genomic_DNA"/>
</dbReference>
<protein>
    <recommendedName>
        <fullName evidence="1">Transcriptional repressor PaaX-like central Cas2-like domain-containing protein</fullName>
    </recommendedName>
</protein>
<feature type="domain" description="Transcriptional repressor PaaX-like central Cas2-like" evidence="1">
    <location>
        <begin position="102"/>
        <end position="170"/>
    </location>
</feature>
<dbReference type="GO" id="GO:0006351">
    <property type="term" value="P:DNA-templated transcription"/>
    <property type="evidence" value="ECO:0007669"/>
    <property type="project" value="TreeGrafter"/>
</dbReference>
<sequence>MKLTLTDKFLWDIYGILEKTEDVAAFILNPRAIKFMPGPKNPIFEKYRHDKNRAKFSKLVYYAKRNNYIRVESLKGKQAIILTKEGLSKALKASFEIEGRKKRKDGKWVMLIFDVPEKHKKARNLLRSILHNLGYKLFQKSVWISPYDISEKTEYLLQLHSLDGYVKIFLIEEI</sequence>
<gene>
    <name evidence="2" type="ORF">A3D44_00310</name>
</gene>
<comment type="caution">
    <text evidence="2">The sequence shown here is derived from an EMBL/GenBank/DDBJ whole genome shotgun (WGS) entry which is preliminary data.</text>
</comment>
<reference evidence="2 3" key="1">
    <citation type="journal article" date="2016" name="Nat. Commun.">
        <title>Thousands of microbial genomes shed light on interconnected biogeochemical processes in an aquifer system.</title>
        <authorList>
            <person name="Anantharaman K."/>
            <person name="Brown C.T."/>
            <person name="Hug L.A."/>
            <person name="Sharon I."/>
            <person name="Castelle C.J."/>
            <person name="Probst A.J."/>
            <person name="Thomas B.C."/>
            <person name="Singh A."/>
            <person name="Wilkins M.J."/>
            <person name="Karaoz U."/>
            <person name="Brodie E.L."/>
            <person name="Williams K.H."/>
            <person name="Hubbard S.S."/>
            <person name="Banfield J.F."/>
        </authorList>
    </citation>
    <scope>NUCLEOTIDE SEQUENCE [LARGE SCALE GENOMIC DNA]</scope>
</reference>
<dbReference type="AlphaFoldDB" id="A0A1G2I2K7"/>
<proteinExistence type="predicted"/>
<dbReference type="Pfam" id="PF20803">
    <property type="entry name" value="PaaX_M"/>
    <property type="match status" value="1"/>
</dbReference>
<evidence type="ECO:0000313" key="2">
    <source>
        <dbReference type="EMBL" id="OGZ68993.1"/>
    </source>
</evidence>
<name>A0A1G2I2K7_9BACT</name>
<dbReference type="SUPFAM" id="SSF143430">
    <property type="entry name" value="TTP0101/SSO1404-like"/>
    <property type="match status" value="1"/>
</dbReference>
<evidence type="ECO:0000313" key="3">
    <source>
        <dbReference type="Proteomes" id="UP000178820"/>
    </source>
</evidence>
<dbReference type="Gene3D" id="3.30.70.2650">
    <property type="match status" value="1"/>
</dbReference>
<dbReference type="InterPro" id="IPR048846">
    <property type="entry name" value="PaaX-like_central"/>
</dbReference>
<accession>A0A1G2I2K7</accession>
<dbReference type="STRING" id="1802207.A3D44_00310"/>